<evidence type="ECO:0000259" key="1">
    <source>
        <dbReference type="Pfam" id="PF13456"/>
    </source>
</evidence>
<dbReference type="Proteomes" id="UP000242715">
    <property type="component" value="Unassembled WGS sequence"/>
</dbReference>
<dbReference type="InterPro" id="IPR002156">
    <property type="entry name" value="RNaseH_domain"/>
</dbReference>
<keyword evidence="3" id="KW-1185">Reference proteome</keyword>
<dbReference type="AlphaFoldDB" id="A0A2Z6M4F2"/>
<dbReference type="InterPro" id="IPR044730">
    <property type="entry name" value="RNase_H-like_dom_plant"/>
</dbReference>
<dbReference type="InterPro" id="IPR052929">
    <property type="entry name" value="RNase_H-like_EbsB-rel"/>
</dbReference>
<dbReference type="CDD" id="cd06222">
    <property type="entry name" value="RNase_H_like"/>
    <property type="match status" value="1"/>
</dbReference>
<dbReference type="Gene3D" id="3.30.420.10">
    <property type="entry name" value="Ribonuclease H-like superfamily/Ribonuclease H"/>
    <property type="match status" value="1"/>
</dbReference>
<dbReference type="Pfam" id="PF13456">
    <property type="entry name" value="RVT_3"/>
    <property type="match status" value="1"/>
</dbReference>
<dbReference type="GO" id="GO:0004523">
    <property type="term" value="F:RNA-DNA hybrid ribonuclease activity"/>
    <property type="evidence" value="ECO:0007669"/>
    <property type="project" value="InterPro"/>
</dbReference>
<organism evidence="2 3">
    <name type="scientific">Trifolium subterraneum</name>
    <name type="common">Subterranean clover</name>
    <dbReference type="NCBI Taxonomy" id="3900"/>
    <lineage>
        <taxon>Eukaryota</taxon>
        <taxon>Viridiplantae</taxon>
        <taxon>Streptophyta</taxon>
        <taxon>Embryophyta</taxon>
        <taxon>Tracheophyta</taxon>
        <taxon>Spermatophyta</taxon>
        <taxon>Magnoliopsida</taxon>
        <taxon>eudicotyledons</taxon>
        <taxon>Gunneridae</taxon>
        <taxon>Pentapetalae</taxon>
        <taxon>rosids</taxon>
        <taxon>fabids</taxon>
        <taxon>Fabales</taxon>
        <taxon>Fabaceae</taxon>
        <taxon>Papilionoideae</taxon>
        <taxon>50 kb inversion clade</taxon>
        <taxon>NPAAA clade</taxon>
        <taxon>Hologalegina</taxon>
        <taxon>IRL clade</taxon>
        <taxon>Trifolieae</taxon>
        <taxon>Trifolium</taxon>
    </lineage>
</organism>
<dbReference type="GO" id="GO:0003676">
    <property type="term" value="F:nucleic acid binding"/>
    <property type="evidence" value="ECO:0007669"/>
    <property type="project" value="InterPro"/>
</dbReference>
<dbReference type="EMBL" id="DF973164">
    <property type="protein sequence ID" value="GAU16849.1"/>
    <property type="molecule type" value="Genomic_DNA"/>
</dbReference>
<dbReference type="InterPro" id="IPR036397">
    <property type="entry name" value="RNaseH_sf"/>
</dbReference>
<accession>A0A2Z6M4F2</accession>
<name>A0A2Z6M4F2_TRISU</name>
<feature type="domain" description="RNase H type-1" evidence="1">
    <location>
        <begin position="20"/>
        <end position="141"/>
    </location>
</feature>
<reference evidence="3" key="1">
    <citation type="journal article" date="2017" name="Front. Plant Sci.">
        <title>Climate Clever Clovers: New Paradigm to Reduce the Environmental Footprint of Ruminants by Breeding Low Methanogenic Forages Utilizing Haplotype Variation.</title>
        <authorList>
            <person name="Kaur P."/>
            <person name="Appels R."/>
            <person name="Bayer P.E."/>
            <person name="Keeble-Gagnere G."/>
            <person name="Wang J."/>
            <person name="Hirakawa H."/>
            <person name="Shirasawa K."/>
            <person name="Vercoe P."/>
            <person name="Stefanova K."/>
            <person name="Durmic Z."/>
            <person name="Nichols P."/>
            <person name="Revell C."/>
            <person name="Isobe S.N."/>
            <person name="Edwards D."/>
            <person name="Erskine W."/>
        </authorList>
    </citation>
    <scope>NUCLEOTIDE SEQUENCE [LARGE SCALE GENOMIC DNA]</scope>
    <source>
        <strain evidence="3">cv. Daliak</strain>
    </source>
</reference>
<evidence type="ECO:0000313" key="2">
    <source>
        <dbReference type="EMBL" id="GAU16849.1"/>
    </source>
</evidence>
<evidence type="ECO:0000313" key="3">
    <source>
        <dbReference type="Proteomes" id="UP000242715"/>
    </source>
</evidence>
<proteinExistence type="predicted"/>
<dbReference type="PANTHER" id="PTHR47074:SF11">
    <property type="entry name" value="REVERSE TRANSCRIPTASE-LIKE PROTEIN"/>
    <property type="match status" value="1"/>
</dbReference>
<gene>
    <name evidence="2" type="ORF">TSUD_367980</name>
</gene>
<dbReference type="PANTHER" id="PTHR47074">
    <property type="entry name" value="BNAC02G40300D PROTEIN"/>
    <property type="match status" value="1"/>
</dbReference>
<dbReference type="InterPro" id="IPR012337">
    <property type="entry name" value="RNaseH-like_sf"/>
</dbReference>
<dbReference type="SUPFAM" id="SSF53098">
    <property type="entry name" value="Ribonuclease H-like"/>
    <property type="match status" value="1"/>
</dbReference>
<protein>
    <recommendedName>
        <fullName evidence="1">RNase H type-1 domain-containing protein</fullName>
    </recommendedName>
</protein>
<dbReference type="OrthoDB" id="1436518at2759"/>
<sequence length="169" mass="19774">MYVWKCIIWSPPPRNFLKLNVDAHLKDDGHWGLGLVLRREDGRCVGAVTRVVDGSNDAALAEAHGLQEALRWIRNLHITRVIIEIDAVVIVQAIQKREFPRTKWGRVVEWCARDFDHDSQISLKWICRQGNKAVHDLARWAFQEPNREWNTDYPHCIIRHIQKDMSHVN</sequence>